<dbReference type="Proteomes" id="UP001529510">
    <property type="component" value="Unassembled WGS sequence"/>
</dbReference>
<evidence type="ECO:0000313" key="6">
    <source>
        <dbReference type="Proteomes" id="UP001529510"/>
    </source>
</evidence>
<dbReference type="AlphaFoldDB" id="A0ABD0RF28"/>
<dbReference type="InterPro" id="IPR018477">
    <property type="entry name" value="BICD"/>
</dbReference>
<dbReference type="PANTHER" id="PTHR31233">
    <property type="entry name" value="BICAUDAL D FAMILY MEMBER"/>
    <property type="match status" value="1"/>
</dbReference>
<keyword evidence="2 3" id="KW-0175">Coiled coil</keyword>
<feature type="region of interest" description="Disordered" evidence="4">
    <location>
        <begin position="1"/>
        <end position="24"/>
    </location>
</feature>
<evidence type="ECO:0000313" key="5">
    <source>
        <dbReference type="EMBL" id="KAL0196452.1"/>
    </source>
</evidence>
<dbReference type="Pfam" id="PF09730">
    <property type="entry name" value="BicD"/>
    <property type="match status" value="1"/>
</dbReference>
<name>A0ABD0RF28_CIRMR</name>
<dbReference type="EMBL" id="JAMKFB020000004">
    <property type="protein sequence ID" value="KAL0196452.1"/>
    <property type="molecule type" value="Genomic_DNA"/>
</dbReference>
<evidence type="ECO:0000256" key="2">
    <source>
        <dbReference type="ARBA" id="ARBA00023054"/>
    </source>
</evidence>
<gene>
    <name evidence="5" type="ORF">M9458_010024</name>
</gene>
<keyword evidence="6" id="KW-1185">Reference proteome</keyword>
<feature type="coiled-coil region" evidence="3">
    <location>
        <begin position="63"/>
        <end position="118"/>
    </location>
</feature>
<dbReference type="PANTHER" id="PTHR31233:SF3">
    <property type="entry name" value="PROTEIN BICAUDAL D HOMOLOG 1"/>
    <property type="match status" value="1"/>
</dbReference>
<accession>A0ABD0RF28</accession>
<feature type="non-terminal residue" evidence="5">
    <location>
        <position position="1"/>
    </location>
</feature>
<reference evidence="5 6" key="1">
    <citation type="submission" date="2024-05" db="EMBL/GenBank/DDBJ databases">
        <title>Genome sequencing and assembly of Indian major carp, Cirrhinus mrigala (Hamilton, 1822).</title>
        <authorList>
            <person name="Mohindra V."/>
            <person name="Chowdhury L.M."/>
            <person name="Lal K."/>
            <person name="Jena J.K."/>
        </authorList>
    </citation>
    <scope>NUCLEOTIDE SEQUENCE [LARGE SCALE GENOMIC DNA]</scope>
    <source>
        <strain evidence="5">CM1030</strain>
        <tissue evidence="5">Blood</tissue>
    </source>
</reference>
<evidence type="ECO:0000256" key="1">
    <source>
        <dbReference type="ARBA" id="ARBA00010061"/>
    </source>
</evidence>
<comment type="similarity">
    <text evidence="1">Belongs to the BicD family.</text>
</comment>
<feature type="non-terminal residue" evidence="5">
    <location>
        <position position="119"/>
    </location>
</feature>
<sequence length="119" mass="14041">QAYTTQRKVAEDGETNEETLLQESATKEAYYMGRLLEQQAELKSSRSQASCTQAENERLGTILQELRESTEMLELQRSRMREEIREYKFREARLLQDYTELEEENISLQKLVSTLKQNQ</sequence>
<protein>
    <submittedName>
        <fullName evidence="5">Uncharacterized protein</fullName>
    </submittedName>
</protein>
<evidence type="ECO:0000256" key="4">
    <source>
        <dbReference type="SAM" id="MobiDB-lite"/>
    </source>
</evidence>
<evidence type="ECO:0000256" key="3">
    <source>
        <dbReference type="SAM" id="Coils"/>
    </source>
</evidence>
<comment type="caution">
    <text evidence="5">The sequence shown here is derived from an EMBL/GenBank/DDBJ whole genome shotgun (WGS) entry which is preliminary data.</text>
</comment>
<organism evidence="5 6">
    <name type="scientific">Cirrhinus mrigala</name>
    <name type="common">Mrigala</name>
    <dbReference type="NCBI Taxonomy" id="683832"/>
    <lineage>
        <taxon>Eukaryota</taxon>
        <taxon>Metazoa</taxon>
        <taxon>Chordata</taxon>
        <taxon>Craniata</taxon>
        <taxon>Vertebrata</taxon>
        <taxon>Euteleostomi</taxon>
        <taxon>Actinopterygii</taxon>
        <taxon>Neopterygii</taxon>
        <taxon>Teleostei</taxon>
        <taxon>Ostariophysi</taxon>
        <taxon>Cypriniformes</taxon>
        <taxon>Cyprinidae</taxon>
        <taxon>Labeoninae</taxon>
        <taxon>Labeonini</taxon>
        <taxon>Cirrhinus</taxon>
    </lineage>
</organism>
<proteinExistence type="inferred from homology"/>